<name>F4R9E8_MELLP</name>
<organism evidence="3">
    <name type="scientific">Melampsora larici-populina (strain 98AG31 / pathotype 3-4-7)</name>
    <name type="common">Poplar leaf rust fungus</name>
    <dbReference type="NCBI Taxonomy" id="747676"/>
    <lineage>
        <taxon>Eukaryota</taxon>
        <taxon>Fungi</taxon>
        <taxon>Dikarya</taxon>
        <taxon>Basidiomycota</taxon>
        <taxon>Pucciniomycotina</taxon>
        <taxon>Pucciniomycetes</taxon>
        <taxon>Pucciniales</taxon>
        <taxon>Melampsoraceae</taxon>
        <taxon>Melampsora</taxon>
    </lineage>
</organism>
<keyword evidence="3" id="KW-1185">Reference proteome</keyword>
<feature type="region of interest" description="Disordered" evidence="1">
    <location>
        <begin position="83"/>
        <end position="102"/>
    </location>
</feature>
<accession>F4R9E8</accession>
<dbReference type="GeneID" id="18929454"/>
<dbReference type="VEuPathDB" id="FungiDB:MELLADRAFT_59955"/>
<reference evidence="3" key="1">
    <citation type="journal article" date="2011" name="Proc. Natl. Acad. Sci. U.S.A.">
        <title>Obligate biotrophy features unraveled by the genomic analysis of rust fungi.</title>
        <authorList>
            <person name="Duplessis S."/>
            <person name="Cuomo C.A."/>
            <person name="Lin Y.-C."/>
            <person name="Aerts A."/>
            <person name="Tisserant E."/>
            <person name="Veneault-Fourrey C."/>
            <person name="Joly D.L."/>
            <person name="Hacquard S."/>
            <person name="Amselem J."/>
            <person name="Cantarel B.L."/>
            <person name="Chiu R."/>
            <person name="Coutinho P.M."/>
            <person name="Feau N."/>
            <person name="Field M."/>
            <person name="Frey P."/>
            <person name="Gelhaye E."/>
            <person name="Goldberg J."/>
            <person name="Grabherr M.G."/>
            <person name="Kodira C.D."/>
            <person name="Kohler A."/>
            <person name="Kuees U."/>
            <person name="Lindquist E.A."/>
            <person name="Lucas S.M."/>
            <person name="Mago R."/>
            <person name="Mauceli E."/>
            <person name="Morin E."/>
            <person name="Murat C."/>
            <person name="Pangilinan J.L."/>
            <person name="Park R."/>
            <person name="Pearson M."/>
            <person name="Quesneville H."/>
            <person name="Rouhier N."/>
            <person name="Sakthikumar S."/>
            <person name="Salamov A.A."/>
            <person name="Schmutz J."/>
            <person name="Selles B."/>
            <person name="Shapiro H."/>
            <person name="Tanguay P."/>
            <person name="Tuskan G.A."/>
            <person name="Henrissat B."/>
            <person name="Van de Peer Y."/>
            <person name="Rouze P."/>
            <person name="Ellis J.G."/>
            <person name="Dodds P.N."/>
            <person name="Schein J.E."/>
            <person name="Zhong S."/>
            <person name="Hamelin R.C."/>
            <person name="Grigoriev I.V."/>
            <person name="Szabo L.J."/>
            <person name="Martin F."/>
        </authorList>
    </citation>
    <scope>NUCLEOTIDE SEQUENCE [LARGE SCALE GENOMIC DNA]</scope>
    <source>
        <strain evidence="3">98AG31 / pathotype 3-4-7</strain>
    </source>
</reference>
<proteinExistence type="predicted"/>
<evidence type="ECO:0000313" key="2">
    <source>
        <dbReference type="EMBL" id="EGG11167.1"/>
    </source>
</evidence>
<dbReference type="AlphaFoldDB" id="F4R9E8"/>
<dbReference type="InParanoid" id="F4R9E8"/>
<sequence>MSATSRKAINNLLSSQFYLALAFLWLFSAQIVISSPIPHPNPALFGEAADIGHLAAQGGRSTSLGGLDAGKLAKNAEEGRISLASSRTSHVPQTNAGFNPFERFSTPEVETPVKGSKPSELKEVGLESGKTGLGVGSKVNKGIENIKYALKNVQIGLQNLFNRVSNFYTKLLIQRSHGLAKKEWNIGQQLSKYENFQKDFLSRQKLLELKNLHFTKSQEYDLKAEQLKQKLKPIV</sequence>
<dbReference type="Proteomes" id="UP000001072">
    <property type="component" value="Unassembled WGS sequence"/>
</dbReference>
<evidence type="ECO:0000256" key="1">
    <source>
        <dbReference type="SAM" id="MobiDB-lite"/>
    </source>
</evidence>
<evidence type="ECO:0000313" key="3">
    <source>
        <dbReference type="Proteomes" id="UP000001072"/>
    </source>
</evidence>
<gene>
    <name evidence="2" type="ORF">MELLADRAFT_59955</name>
</gene>
<feature type="compositionally biased region" description="Polar residues" evidence="1">
    <location>
        <begin position="83"/>
        <end position="97"/>
    </location>
</feature>
<dbReference type="RefSeq" id="XP_007405769.1">
    <property type="nucleotide sequence ID" value="XM_007405707.1"/>
</dbReference>
<dbReference type="HOGENOM" id="CLU_1180448_0_0_1"/>
<dbReference type="KEGG" id="mlr:MELLADRAFT_59955"/>
<protein>
    <submittedName>
        <fullName evidence="2">Secreted protein</fullName>
    </submittedName>
</protein>
<dbReference type="EMBL" id="GL883093">
    <property type="protein sequence ID" value="EGG11167.1"/>
    <property type="molecule type" value="Genomic_DNA"/>
</dbReference>